<accession>Q4N660</accession>
<gene>
    <name evidence="7" type="ordered locus">TP02_0077</name>
</gene>
<dbReference type="EMBL" id="AAGK01000002">
    <property type="protein sequence ID" value="EAN32363.1"/>
    <property type="molecule type" value="Genomic_DNA"/>
</dbReference>
<keyword evidence="8" id="KW-1185">Reference proteome</keyword>
<dbReference type="eggNOG" id="KOG2664">
    <property type="taxonomic scope" value="Eukaryota"/>
</dbReference>
<sequence length="481" mass="55384">MDKESSQNSPITKFKSIPHVNITDLLPYDQLVFVKSNKAPQTKRKKRSLTPKPLLSTQNDITIPTRITLDETLRDKFPQVSVNPHLFRQKFARMLSHMEELDSYASTLEMGNTKNTKNDCSDRENLGRSKINKLRVSASLNRVLHRNLRIPTITEIITAATNLNMKEYEDSSGKYTVNVDFEDNPWSELNLFNYFRDSINLHTYKLVSSSIRYTSPSISKIVHSHLLIGGPKCDLSPLMFHKKVTEAYFNKESTDTNVEIVDENEIIITVSFYHNVRGHKYREFDILSSQTLANLTDSFKCSSEIISKDFHLNIMGSCYMINGVLYPDLRKKAVDYSENLLEFYKNNKLGVLKSDIPIEQKDAVLNNIDFKVYDSGYFLHYGDCEHRFTVTSMRVFDKTRDCPYVKCYPVCTFSPNQHKATCQVCKASEASKITFNCILLPENPSYLCDDCHDTFKQIEIGHDVYFDEGLTPSITIEYNED</sequence>
<dbReference type="STRING" id="5875.Q4N660"/>
<dbReference type="PANTHER" id="PTHR13421:SF16">
    <property type="entry name" value="SNRNA-ACTIVATING PROTEIN COMPLEX SUBUNIT 3"/>
    <property type="match status" value="1"/>
</dbReference>
<comment type="similarity">
    <text evidence="2">Belongs to the SNAPC3/SRD2 family.</text>
</comment>
<dbReference type="GO" id="GO:0000978">
    <property type="term" value="F:RNA polymerase II cis-regulatory region sequence-specific DNA binding"/>
    <property type="evidence" value="ECO:0007669"/>
    <property type="project" value="TreeGrafter"/>
</dbReference>
<evidence type="ECO:0008006" key="9">
    <source>
        <dbReference type="Google" id="ProtNLM"/>
    </source>
</evidence>
<name>Q4N660_THEPA</name>
<dbReference type="InterPro" id="IPR022042">
    <property type="entry name" value="snRNA-activating_su3"/>
</dbReference>
<organism evidence="7 8">
    <name type="scientific">Theileria parva</name>
    <name type="common">East coast fever infection agent</name>
    <dbReference type="NCBI Taxonomy" id="5875"/>
    <lineage>
        <taxon>Eukaryota</taxon>
        <taxon>Sar</taxon>
        <taxon>Alveolata</taxon>
        <taxon>Apicomplexa</taxon>
        <taxon>Aconoidasida</taxon>
        <taxon>Piroplasmida</taxon>
        <taxon>Theileriidae</taxon>
        <taxon>Theileria</taxon>
    </lineage>
</organism>
<dbReference type="VEuPathDB" id="PiroplasmaDB:TpMuguga_02g00077"/>
<evidence type="ECO:0000313" key="7">
    <source>
        <dbReference type="EMBL" id="EAN32363.1"/>
    </source>
</evidence>
<dbReference type="GO" id="GO:0042796">
    <property type="term" value="P:snRNA transcription by RNA polymerase III"/>
    <property type="evidence" value="ECO:0007669"/>
    <property type="project" value="TreeGrafter"/>
</dbReference>
<evidence type="ECO:0000256" key="1">
    <source>
        <dbReference type="ARBA" id="ARBA00004123"/>
    </source>
</evidence>
<keyword evidence="4" id="KW-0238">DNA-binding</keyword>
<keyword evidence="5" id="KW-0804">Transcription</keyword>
<reference evidence="7 8" key="1">
    <citation type="journal article" date="2005" name="Science">
        <title>Genome sequence of Theileria parva, a bovine pathogen that transforms lymphocytes.</title>
        <authorList>
            <person name="Gardner M.J."/>
            <person name="Bishop R."/>
            <person name="Shah T."/>
            <person name="de Villiers E.P."/>
            <person name="Carlton J.M."/>
            <person name="Hall N."/>
            <person name="Ren Q."/>
            <person name="Paulsen I.T."/>
            <person name="Pain A."/>
            <person name="Berriman M."/>
            <person name="Wilson R.J.M."/>
            <person name="Sato S."/>
            <person name="Ralph S.A."/>
            <person name="Mann D.J."/>
            <person name="Xiong Z."/>
            <person name="Shallom S.J."/>
            <person name="Weidman J."/>
            <person name="Jiang L."/>
            <person name="Lynn J."/>
            <person name="Weaver B."/>
            <person name="Shoaibi A."/>
            <person name="Domingo A.R."/>
            <person name="Wasawo D."/>
            <person name="Crabtree J."/>
            <person name="Wortman J.R."/>
            <person name="Haas B."/>
            <person name="Angiuoli S.V."/>
            <person name="Creasy T.H."/>
            <person name="Lu C."/>
            <person name="Suh B."/>
            <person name="Silva J.C."/>
            <person name="Utterback T.R."/>
            <person name="Feldblyum T.V."/>
            <person name="Pertea M."/>
            <person name="Allen J."/>
            <person name="Nierman W.C."/>
            <person name="Taracha E.L.N."/>
            <person name="Salzberg S.L."/>
            <person name="White O.R."/>
            <person name="Fitzhugh H.A."/>
            <person name="Morzaria S."/>
            <person name="Venter J.C."/>
            <person name="Fraser C.M."/>
            <person name="Nene V."/>
        </authorList>
    </citation>
    <scope>NUCLEOTIDE SEQUENCE [LARGE SCALE GENOMIC DNA]</scope>
    <source>
        <strain evidence="7 8">Muguga</strain>
    </source>
</reference>
<dbReference type="AlphaFoldDB" id="Q4N660"/>
<protein>
    <recommendedName>
        <fullName evidence="9">snRNA-activating protein complex subunit 3</fullName>
    </recommendedName>
</protein>
<dbReference type="GeneID" id="3501820"/>
<dbReference type="GO" id="GO:0001006">
    <property type="term" value="F:RNA polymerase III type 3 promoter sequence-specific DNA binding"/>
    <property type="evidence" value="ECO:0007669"/>
    <property type="project" value="TreeGrafter"/>
</dbReference>
<dbReference type="OMA" id="HHGDCEH"/>
<dbReference type="KEGG" id="tpv:TP02_0077"/>
<dbReference type="GO" id="GO:0003681">
    <property type="term" value="F:bent DNA binding"/>
    <property type="evidence" value="ECO:0007669"/>
    <property type="project" value="TreeGrafter"/>
</dbReference>
<keyword evidence="6" id="KW-0539">Nucleus</keyword>
<evidence type="ECO:0000256" key="3">
    <source>
        <dbReference type="ARBA" id="ARBA00023015"/>
    </source>
</evidence>
<dbReference type="PANTHER" id="PTHR13421">
    <property type="entry name" value="SNRNA-ACTIVATING PROTEIN COMPLEX SUBUNIT 3"/>
    <property type="match status" value="1"/>
</dbReference>
<dbReference type="GO" id="GO:0001046">
    <property type="term" value="F:core promoter sequence-specific DNA binding"/>
    <property type="evidence" value="ECO:0007669"/>
    <property type="project" value="TreeGrafter"/>
</dbReference>
<proteinExistence type="inferred from homology"/>
<evidence type="ECO:0000313" key="8">
    <source>
        <dbReference type="Proteomes" id="UP000001949"/>
    </source>
</evidence>
<comment type="subcellular location">
    <subcellularLocation>
        <location evidence="1">Nucleus</location>
    </subcellularLocation>
</comment>
<dbReference type="GO" id="GO:0005634">
    <property type="term" value="C:nucleus"/>
    <property type="evidence" value="ECO:0007669"/>
    <property type="project" value="UniProtKB-SubCell"/>
</dbReference>
<keyword evidence="3" id="KW-0805">Transcription regulation</keyword>
<dbReference type="Proteomes" id="UP000001949">
    <property type="component" value="Unassembled WGS sequence"/>
</dbReference>
<evidence type="ECO:0000256" key="5">
    <source>
        <dbReference type="ARBA" id="ARBA00023163"/>
    </source>
</evidence>
<evidence type="ECO:0000256" key="2">
    <source>
        <dbReference type="ARBA" id="ARBA00010410"/>
    </source>
</evidence>
<evidence type="ECO:0000256" key="4">
    <source>
        <dbReference type="ARBA" id="ARBA00023125"/>
    </source>
</evidence>
<dbReference type="GO" id="GO:0042795">
    <property type="term" value="P:snRNA transcription by RNA polymerase II"/>
    <property type="evidence" value="ECO:0007669"/>
    <property type="project" value="TreeGrafter"/>
</dbReference>
<dbReference type="GO" id="GO:0019185">
    <property type="term" value="C:snRNA-activating protein complex"/>
    <property type="evidence" value="ECO:0007669"/>
    <property type="project" value="TreeGrafter"/>
</dbReference>
<evidence type="ECO:0000256" key="6">
    <source>
        <dbReference type="ARBA" id="ARBA00023242"/>
    </source>
</evidence>
<comment type="caution">
    <text evidence="7">The sequence shown here is derived from an EMBL/GenBank/DDBJ whole genome shotgun (WGS) entry which is preliminary data.</text>
</comment>
<dbReference type="InParanoid" id="Q4N660"/>
<dbReference type="FunCoup" id="Q4N660">
    <property type="interactions" value="21"/>
</dbReference>
<dbReference type="Pfam" id="PF12251">
    <property type="entry name" value="SNAPC3"/>
    <property type="match status" value="1"/>
</dbReference>